<gene>
    <name evidence="3" type="ORF">PAC_06301</name>
</gene>
<keyword evidence="2" id="KW-0732">Signal</keyword>
<protein>
    <submittedName>
        <fullName evidence="3">Uncharacterized protein</fullName>
    </submittedName>
</protein>
<evidence type="ECO:0000313" key="3">
    <source>
        <dbReference type="EMBL" id="CZR56413.1"/>
    </source>
</evidence>
<dbReference type="Proteomes" id="UP000184330">
    <property type="component" value="Unassembled WGS sequence"/>
</dbReference>
<accession>A0A1L7WUK3</accession>
<proteinExistence type="predicted"/>
<feature type="chain" id="PRO_5012792596" evidence="2">
    <location>
        <begin position="18"/>
        <end position="350"/>
    </location>
</feature>
<organism evidence="3 4">
    <name type="scientific">Phialocephala subalpina</name>
    <dbReference type="NCBI Taxonomy" id="576137"/>
    <lineage>
        <taxon>Eukaryota</taxon>
        <taxon>Fungi</taxon>
        <taxon>Dikarya</taxon>
        <taxon>Ascomycota</taxon>
        <taxon>Pezizomycotina</taxon>
        <taxon>Leotiomycetes</taxon>
        <taxon>Helotiales</taxon>
        <taxon>Mollisiaceae</taxon>
        <taxon>Phialocephala</taxon>
        <taxon>Phialocephala fortinii species complex</taxon>
    </lineage>
</organism>
<evidence type="ECO:0000313" key="4">
    <source>
        <dbReference type="Proteomes" id="UP000184330"/>
    </source>
</evidence>
<keyword evidence="1" id="KW-0812">Transmembrane</keyword>
<name>A0A1L7WUK3_9HELO</name>
<sequence length="350" mass="39355">MGFLLLFLSFFAISVSAAPYIVTSYVVLSVYTEDGFTNSRTTYPESLYTYTRPVVPATPVNAITTITTDASYAEVTIVDIVVESGSRVSYTYNTDSTYLDTSYVVPVTYTPDATCTSQNWTFTTNVPIYIPDIVSLTPVTTSLSATTYSYLGYRPTPTTDVIAVLNPTDVNADDLASASSEYAPYGMSYCYTPTTYCPTASGATCTPTFTYDSSSSSSYYSGSYDSYYDSQIRDIILIAVLVPVGWWLIWLIIGFWESWMSFKGLMLGQHRKRGLPYSWCCISILFLCWTGPTYKAKSVEEQARLAEQWKEMKAGQKFKLWMKWGFRWKYPDVLGEEPEFAKRAFRQGCL</sequence>
<dbReference type="AlphaFoldDB" id="A0A1L7WUK3"/>
<dbReference type="EMBL" id="FJOG01000008">
    <property type="protein sequence ID" value="CZR56413.1"/>
    <property type="molecule type" value="Genomic_DNA"/>
</dbReference>
<reference evidence="3 4" key="1">
    <citation type="submission" date="2016-03" db="EMBL/GenBank/DDBJ databases">
        <authorList>
            <person name="Ploux O."/>
        </authorList>
    </citation>
    <scope>NUCLEOTIDE SEQUENCE [LARGE SCALE GENOMIC DNA]</scope>
    <source>
        <strain evidence="3 4">UAMH 11012</strain>
    </source>
</reference>
<keyword evidence="4" id="KW-1185">Reference proteome</keyword>
<evidence type="ECO:0000256" key="1">
    <source>
        <dbReference type="SAM" id="Phobius"/>
    </source>
</evidence>
<feature type="signal peptide" evidence="2">
    <location>
        <begin position="1"/>
        <end position="17"/>
    </location>
</feature>
<dbReference type="OrthoDB" id="3795566at2759"/>
<keyword evidence="1" id="KW-1133">Transmembrane helix</keyword>
<dbReference type="STRING" id="576137.A0A1L7WUK3"/>
<keyword evidence="1" id="KW-0472">Membrane</keyword>
<evidence type="ECO:0000256" key="2">
    <source>
        <dbReference type="SAM" id="SignalP"/>
    </source>
</evidence>
<feature type="transmembrane region" description="Helical" evidence="1">
    <location>
        <begin position="235"/>
        <end position="256"/>
    </location>
</feature>